<keyword evidence="6" id="KW-1185">Reference proteome</keyword>
<dbReference type="Proteomes" id="UP000255277">
    <property type="component" value="Unassembled WGS sequence"/>
</dbReference>
<dbReference type="Gene3D" id="3.40.710.10">
    <property type="entry name" value="DD-peptidase/beta-lactamase superfamily"/>
    <property type="match status" value="2"/>
</dbReference>
<dbReference type="Proteomes" id="UP000321057">
    <property type="component" value="Unassembled WGS sequence"/>
</dbReference>
<dbReference type="STRING" id="1293.SH09_01690"/>
<sequence length="263" mass="29375">MVEAIEIFIKQMNDMAQKLKMHNTTIKNPSGLSARGQLSTTYDIALLTLHASQNQYISEIWRKKEYQVNISGKDARQTTIKTTIENKFLSNYYTLLGGKTGTLGIIKNLTAIVYEQGKPYIVVTIGAQGNRFHQTRLILDYALKGSLAEDIQIQAYTVMPYPSFPIHHLNNTRLQQLLAYKEHEKVNPASIIKLLTILTALTYPITMEDSIVIEAEDIVEDALNALKIGDIISVNDALHLMLLASSNIAAQALARFVGQKSIK</sequence>
<dbReference type="OrthoDB" id="2410532at2"/>
<dbReference type="PANTHER" id="PTHR35333">
    <property type="entry name" value="BETA-LACTAMASE"/>
    <property type="match status" value="1"/>
</dbReference>
<dbReference type="GO" id="GO:0046677">
    <property type="term" value="P:response to antibiotic"/>
    <property type="evidence" value="ECO:0007669"/>
    <property type="project" value="InterPro"/>
</dbReference>
<dbReference type="InterPro" id="IPR001967">
    <property type="entry name" value="Peptidase_S11_N"/>
</dbReference>
<evidence type="ECO:0000313" key="6">
    <source>
        <dbReference type="Proteomes" id="UP000321057"/>
    </source>
</evidence>
<evidence type="ECO:0000259" key="1">
    <source>
        <dbReference type="Pfam" id="PF00768"/>
    </source>
</evidence>
<gene>
    <name evidence="4" type="primary">dacC</name>
    <name evidence="4" type="ORF">NCTC12195_00222</name>
    <name evidence="3" type="ORF">SGA02_20300</name>
</gene>
<dbReference type="InterPro" id="IPR012338">
    <property type="entry name" value="Beta-lactam/transpept-like"/>
</dbReference>
<dbReference type="GO" id="GO:0030655">
    <property type="term" value="P:beta-lactam antibiotic catabolic process"/>
    <property type="evidence" value="ECO:0007669"/>
    <property type="project" value="InterPro"/>
</dbReference>
<dbReference type="GO" id="GO:0006508">
    <property type="term" value="P:proteolysis"/>
    <property type="evidence" value="ECO:0007669"/>
    <property type="project" value="InterPro"/>
</dbReference>
<keyword evidence="4" id="KW-0121">Carboxypeptidase</keyword>
<evidence type="ECO:0000313" key="3">
    <source>
        <dbReference type="EMBL" id="GEQ06202.1"/>
    </source>
</evidence>
<proteinExistence type="predicted"/>
<evidence type="ECO:0000313" key="5">
    <source>
        <dbReference type="Proteomes" id="UP000255277"/>
    </source>
</evidence>
<reference evidence="4 5" key="1">
    <citation type="submission" date="2018-06" db="EMBL/GenBank/DDBJ databases">
        <authorList>
            <consortium name="Pathogen Informatics"/>
            <person name="Doyle S."/>
        </authorList>
    </citation>
    <scope>NUCLEOTIDE SEQUENCE [LARGE SCALE GENOMIC DNA]</scope>
    <source>
        <strain evidence="4 5">NCTC12195</strain>
    </source>
</reference>
<dbReference type="Pfam" id="PF00768">
    <property type="entry name" value="Peptidase_S11"/>
    <property type="match status" value="1"/>
</dbReference>
<evidence type="ECO:0000313" key="4">
    <source>
        <dbReference type="EMBL" id="SUM30822.1"/>
    </source>
</evidence>
<dbReference type="Pfam" id="PF13354">
    <property type="entry name" value="Beta-lactamase2"/>
    <property type="match status" value="1"/>
</dbReference>
<reference evidence="3 6" key="2">
    <citation type="submission" date="2019-07" db="EMBL/GenBank/DDBJ databases">
        <title>Whole genome shotgun sequence of Staphylococcus gallinarum NBRC 109767.</title>
        <authorList>
            <person name="Hosoyama A."/>
            <person name="Uohara A."/>
            <person name="Ohji S."/>
            <person name="Ichikawa N."/>
        </authorList>
    </citation>
    <scope>NUCLEOTIDE SEQUENCE [LARGE SCALE GENOMIC DNA]</scope>
    <source>
        <strain evidence="3 6">NBRC 109767</strain>
    </source>
</reference>
<protein>
    <submittedName>
        <fullName evidence="4">D-alanyl-D-alanine carboxypeptidase dacC</fullName>
        <ecNumber evidence="4">3.4.16.4</ecNumber>
    </submittedName>
</protein>
<feature type="domain" description="Peptidase S11 D-alanyl-D-alanine carboxypeptidase A N-terminal" evidence="1">
    <location>
        <begin position="7"/>
        <end position="128"/>
    </location>
</feature>
<organism evidence="4 5">
    <name type="scientific">Staphylococcus gallinarum</name>
    <dbReference type="NCBI Taxonomy" id="1293"/>
    <lineage>
        <taxon>Bacteria</taxon>
        <taxon>Bacillati</taxon>
        <taxon>Bacillota</taxon>
        <taxon>Bacilli</taxon>
        <taxon>Bacillales</taxon>
        <taxon>Staphylococcaceae</taxon>
        <taxon>Staphylococcus</taxon>
    </lineage>
</organism>
<feature type="domain" description="Beta-lactamase class A catalytic" evidence="2">
    <location>
        <begin position="175"/>
        <end position="262"/>
    </location>
</feature>
<dbReference type="GO" id="GO:0008800">
    <property type="term" value="F:beta-lactamase activity"/>
    <property type="evidence" value="ECO:0007669"/>
    <property type="project" value="InterPro"/>
</dbReference>
<dbReference type="EMBL" id="BKAX01000006">
    <property type="protein sequence ID" value="GEQ06202.1"/>
    <property type="molecule type" value="Genomic_DNA"/>
</dbReference>
<keyword evidence="4" id="KW-0645">Protease</keyword>
<dbReference type="EMBL" id="UHDK01000001">
    <property type="protein sequence ID" value="SUM30822.1"/>
    <property type="molecule type" value="Genomic_DNA"/>
</dbReference>
<accession>A0A380F9E6</accession>
<dbReference type="InterPro" id="IPR000871">
    <property type="entry name" value="Beta-lactam_class-A"/>
</dbReference>
<dbReference type="RefSeq" id="WP_082039160.1">
    <property type="nucleotide sequence ID" value="NZ_BKAX01000006.1"/>
</dbReference>
<dbReference type="GO" id="GO:0009002">
    <property type="term" value="F:serine-type D-Ala-D-Ala carboxypeptidase activity"/>
    <property type="evidence" value="ECO:0007669"/>
    <property type="project" value="UniProtKB-EC"/>
</dbReference>
<keyword evidence="4" id="KW-0378">Hydrolase</keyword>
<evidence type="ECO:0000259" key="2">
    <source>
        <dbReference type="Pfam" id="PF13354"/>
    </source>
</evidence>
<dbReference type="EC" id="3.4.16.4" evidence="4"/>
<dbReference type="InterPro" id="IPR045155">
    <property type="entry name" value="Beta-lactam_cat"/>
</dbReference>
<dbReference type="PANTHER" id="PTHR35333:SF4">
    <property type="entry name" value="SLR0121 PROTEIN"/>
    <property type="match status" value="1"/>
</dbReference>
<dbReference type="AlphaFoldDB" id="A0A380F9E6"/>
<dbReference type="SUPFAM" id="SSF56601">
    <property type="entry name" value="beta-lactamase/transpeptidase-like"/>
    <property type="match status" value="2"/>
</dbReference>
<name>A0A380F9E6_STAGA</name>